<dbReference type="EMBL" id="CP003235">
    <property type="protein sequence ID" value="AFC30091.1"/>
    <property type="molecule type" value="Genomic_DNA"/>
</dbReference>
<dbReference type="KEGG" id="pmq:PM3016_3236"/>
<dbReference type="AlphaFoldDB" id="H6NFK5"/>
<dbReference type="InterPro" id="IPR001845">
    <property type="entry name" value="HTH_ArsR_DNA-bd_dom"/>
</dbReference>
<dbReference type="Gene3D" id="3.30.530.20">
    <property type="match status" value="1"/>
</dbReference>
<accession>H6NFK5</accession>
<dbReference type="PANTHER" id="PTHR33154">
    <property type="entry name" value="TRANSCRIPTIONAL REGULATOR, ARSR FAMILY"/>
    <property type="match status" value="1"/>
</dbReference>
<gene>
    <name evidence="6" type="ORF">PM3016_3236</name>
</gene>
<evidence type="ECO:0000313" key="7">
    <source>
        <dbReference type="Proteomes" id="UP000007523"/>
    </source>
</evidence>
<sequence length="293" mass="32497">MENDADVHPKESRIGGIACPTWQTGGHGALTTVQSKDSAIFLVLADPRCRELLQRLAASPGLSVSGLSDELELPRAAVLKHLKMLEEAELAASRRIGREKLYSADRERLRGLMERLLGRPEDTRGGRLGELKRMLSEEKQRSVRMLPRQTYGTLIRSSPARIWEEVLSPEQPAGFWRGCRLILGGGELSPYRLERPDGREEARGMVTAAEAQRRLELTWGSPDESEAGTAEGRLALELERLPGRPEVCRVILVLTAEIRTEDSIRAADGGWPGRLAGLKSYVETGEGMWEEKP</sequence>
<dbReference type="SUPFAM" id="SSF46785">
    <property type="entry name" value="Winged helix' DNA-binding domain"/>
    <property type="match status" value="1"/>
</dbReference>
<dbReference type="CDD" id="cd00090">
    <property type="entry name" value="HTH_ARSR"/>
    <property type="match status" value="1"/>
</dbReference>
<evidence type="ECO:0000256" key="3">
    <source>
        <dbReference type="ARBA" id="ARBA00023125"/>
    </source>
</evidence>
<dbReference type="STRING" id="1116391.PM3016_3236"/>
<dbReference type="InterPro" id="IPR051081">
    <property type="entry name" value="HTH_MetalResp_TranReg"/>
</dbReference>
<dbReference type="InterPro" id="IPR011991">
    <property type="entry name" value="ArsR-like_HTH"/>
</dbReference>
<dbReference type="Pfam" id="PF12840">
    <property type="entry name" value="HTH_20"/>
    <property type="match status" value="1"/>
</dbReference>
<dbReference type="PANTHER" id="PTHR33154:SF33">
    <property type="entry name" value="TRANSCRIPTIONAL REPRESSOR SDPR"/>
    <property type="match status" value="1"/>
</dbReference>
<evidence type="ECO:0000313" key="6">
    <source>
        <dbReference type="EMBL" id="AFC30091.1"/>
    </source>
</evidence>
<keyword evidence="3" id="KW-0238">DNA-binding</keyword>
<dbReference type="InterPro" id="IPR023393">
    <property type="entry name" value="START-like_dom_sf"/>
</dbReference>
<keyword evidence="2" id="KW-0805">Transcription regulation</keyword>
<dbReference type="PROSITE" id="PS50987">
    <property type="entry name" value="HTH_ARSR_2"/>
    <property type="match status" value="1"/>
</dbReference>
<dbReference type="InterPro" id="IPR036390">
    <property type="entry name" value="WH_DNA-bd_sf"/>
</dbReference>
<dbReference type="InterPro" id="IPR036388">
    <property type="entry name" value="WH-like_DNA-bd_sf"/>
</dbReference>
<comment type="similarity">
    <text evidence="1">Belongs to the AHA1 family.</text>
</comment>
<organism evidence="6 7">
    <name type="scientific">Paenibacillus mucilaginosus 3016</name>
    <dbReference type="NCBI Taxonomy" id="1116391"/>
    <lineage>
        <taxon>Bacteria</taxon>
        <taxon>Bacillati</taxon>
        <taxon>Bacillota</taxon>
        <taxon>Bacilli</taxon>
        <taxon>Bacillales</taxon>
        <taxon>Paenibacillaceae</taxon>
        <taxon>Paenibacillus</taxon>
    </lineage>
</organism>
<dbReference type="Proteomes" id="UP000007523">
    <property type="component" value="Chromosome"/>
</dbReference>
<dbReference type="Gene3D" id="1.10.10.10">
    <property type="entry name" value="Winged helix-like DNA-binding domain superfamily/Winged helix DNA-binding domain"/>
    <property type="match status" value="1"/>
</dbReference>
<dbReference type="SUPFAM" id="SSF55961">
    <property type="entry name" value="Bet v1-like"/>
    <property type="match status" value="1"/>
</dbReference>
<dbReference type="InterPro" id="IPR013538">
    <property type="entry name" value="ASHA1/2-like_C"/>
</dbReference>
<feature type="domain" description="HTH arsR-type" evidence="5">
    <location>
        <begin position="29"/>
        <end position="124"/>
    </location>
</feature>
<keyword evidence="4" id="KW-0804">Transcription</keyword>
<evidence type="ECO:0000259" key="5">
    <source>
        <dbReference type="PROSITE" id="PS50987"/>
    </source>
</evidence>
<dbReference type="GO" id="GO:0003700">
    <property type="term" value="F:DNA-binding transcription factor activity"/>
    <property type="evidence" value="ECO:0007669"/>
    <property type="project" value="InterPro"/>
</dbReference>
<dbReference type="SMART" id="SM00418">
    <property type="entry name" value="HTH_ARSR"/>
    <property type="match status" value="1"/>
</dbReference>
<evidence type="ECO:0000256" key="2">
    <source>
        <dbReference type="ARBA" id="ARBA00023015"/>
    </source>
</evidence>
<dbReference type="HOGENOM" id="CLU_094111_0_0_9"/>
<evidence type="ECO:0000256" key="1">
    <source>
        <dbReference type="ARBA" id="ARBA00006817"/>
    </source>
</evidence>
<dbReference type="Pfam" id="PF08327">
    <property type="entry name" value="AHSA1"/>
    <property type="match status" value="1"/>
</dbReference>
<keyword evidence="7" id="KW-1185">Reference proteome</keyword>
<dbReference type="GO" id="GO:0003677">
    <property type="term" value="F:DNA binding"/>
    <property type="evidence" value="ECO:0007669"/>
    <property type="project" value="UniProtKB-KW"/>
</dbReference>
<evidence type="ECO:0000256" key="4">
    <source>
        <dbReference type="ARBA" id="ARBA00023163"/>
    </source>
</evidence>
<reference evidence="6 7" key="1">
    <citation type="journal article" date="2012" name="J. Bacteriol.">
        <title>Complete Genome Sequence of Paenibacillus mucilaginosus 3016, a Bacterium Functional as Microbial Fertilizer.</title>
        <authorList>
            <person name="Ma M."/>
            <person name="Wang Z."/>
            <person name="Li L."/>
            <person name="Jiang X."/>
            <person name="Guan D."/>
            <person name="Cao F."/>
            <person name="Chen H."/>
            <person name="Wang X."/>
            <person name="Shen D."/>
            <person name="Du B."/>
            <person name="Li J."/>
        </authorList>
    </citation>
    <scope>NUCLEOTIDE SEQUENCE [LARGE SCALE GENOMIC DNA]</scope>
    <source>
        <strain evidence="6 7">3016</strain>
    </source>
</reference>
<proteinExistence type="inferred from homology"/>
<name>H6NFK5_9BACL</name>
<protein>
    <submittedName>
        <fullName evidence="6">Activator of Hsp90 ATPase 1 family protein</fullName>
    </submittedName>
</protein>